<gene>
    <name evidence="2" type="ORF">GIS00_26515</name>
</gene>
<dbReference type="AlphaFoldDB" id="A0A7K1FTJ0"/>
<evidence type="ECO:0000313" key="2">
    <source>
        <dbReference type="EMBL" id="MTD17487.1"/>
    </source>
</evidence>
<dbReference type="RefSeq" id="WP_154771483.1">
    <property type="nucleotide sequence ID" value="NZ_WLYK01000021.1"/>
</dbReference>
<feature type="signal peptide" evidence="1">
    <location>
        <begin position="1"/>
        <end position="33"/>
    </location>
</feature>
<sequence length="362" mass="37342">MNQPKLRITGTRAVACLAIVATLMGAAAGAANAASPAAVTPAVHAPAPAPLATKSVGSTTGFGFVNTSSETFVYASKTGRVAAPPAVMTPGQVQSLQVPYNVFHNYDSSVTWDIDNVEGAQIGTLVADVNNAGEGALHFYNTSGGNLTSMTYQVINDANWIQDAKGSAGTAVTYTPGSTAEQAAIQNLCSQNVAQCTFTPDANSTPQETYGATPTQLAAEYNPTSDTGSVEAGKSQSYTVTDSWGVTATAQATIKALQAGIQATYGKSFASTTTWQTSSTQPVPAGSTTFIWGFAPVINYTGTWTIKVDFGPTTFTAPGVTYSVPDSSRPILYVPVTTPGDTVNNPVAPTLSQALPYASHQR</sequence>
<proteinExistence type="predicted"/>
<evidence type="ECO:0000313" key="3">
    <source>
        <dbReference type="Proteomes" id="UP000460221"/>
    </source>
</evidence>
<protein>
    <submittedName>
        <fullName evidence="2">Uncharacterized protein</fullName>
    </submittedName>
</protein>
<comment type="caution">
    <text evidence="2">The sequence shown here is derived from an EMBL/GenBank/DDBJ whole genome shotgun (WGS) entry which is preliminary data.</text>
</comment>
<keyword evidence="3" id="KW-1185">Reference proteome</keyword>
<evidence type="ECO:0000256" key="1">
    <source>
        <dbReference type="SAM" id="SignalP"/>
    </source>
</evidence>
<dbReference type="Proteomes" id="UP000460221">
    <property type="component" value="Unassembled WGS sequence"/>
</dbReference>
<feature type="chain" id="PRO_5029751410" evidence="1">
    <location>
        <begin position="34"/>
        <end position="362"/>
    </location>
</feature>
<reference evidence="2 3" key="1">
    <citation type="submission" date="2019-11" db="EMBL/GenBank/DDBJ databases">
        <authorList>
            <person name="Jiang L.-Q."/>
        </authorList>
    </citation>
    <scope>NUCLEOTIDE SEQUENCE [LARGE SCALE GENOMIC DNA]</scope>
    <source>
        <strain evidence="2 3">YIM 132087</strain>
    </source>
</reference>
<organism evidence="2 3">
    <name type="scientific">Nakamurella alba</name>
    <dbReference type="NCBI Taxonomy" id="2665158"/>
    <lineage>
        <taxon>Bacteria</taxon>
        <taxon>Bacillati</taxon>
        <taxon>Actinomycetota</taxon>
        <taxon>Actinomycetes</taxon>
        <taxon>Nakamurellales</taxon>
        <taxon>Nakamurellaceae</taxon>
        <taxon>Nakamurella</taxon>
    </lineage>
</organism>
<keyword evidence="1" id="KW-0732">Signal</keyword>
<accession>A0A7K1FTJ0</accession>
<name>A0A7K1FTJ0_9ACTN</name>
<dbReference type="EMBL" id="WLYK01000021">
    <property type="protein sequence ID" value="MTD17487.1"/>
    <property type="molecule type" value="Genomic_DNA"/>
</dbReference>